<dbReference type="Pfam" id="PF00072">
    <property type="entry name" value="Response_reg"/>
    <property type="match status" value="1"/>
</dbReference>
<feature type="domain" description="OmpR/PhoB-type" evidence="9">
    <location>
        <begin position="128"/>
        <end position="228"/>
    </location>
</feature>
<dbReference type="GO" id="GO:0006355">
    <property type="term" value="P:regulation of DNA-templated transcription"/>
    <property type="evidence" value="ECO:0007669"/>
    <property type="project" value="InterPro"/>
</dbReference>
<evidence type="ECO:0000256" key="5">
    <source>
        <dbReference type="ARBA" id="ARBA00024867"/>
    </source>
</evidence>
<dbReference type="Gene3D" id="1.10.10.10">
    <property type="entry name" value="Winged helix-like DNA-binding domain superfamily/Winged helix DNA-binding domain"/>
    <property type="match status" value="1"/>
</dbReference>
<evidence type="ECO:0000256" key="1">
    <source>
        <dbReference type="ARBA" id="ARBA00018672"/>
    </source>
</evidence>
<dbReference type="CDD" id="cd17574">
    <property type="entry name" value="REC_OmpR"/>
    <property type="match status" value="1"/>
</dbReference>
<dbReference type="EMBL" id="NOJZ02000017">
    <property type="protein sequence ID" value="RDY23204.1"/>
    <property type="molecule type" value="Genomic_DNA"/>
</dbReference>
<comment type="function">
    <text evidence="5">May play the central regulatory role in sporulation. It may be an element of the effector pathway responsible for the activation of sporulation genes in response to nutritional stress. Spo0A may act in concert with spo0H (a sigma factor) to control the expression of some genes that are critical to the sporulation process.</text>
</comment>
<feature type="DNA-binding region" description="OmpR/PhoB-type" evidence="7">
    <location>
        <begin position="128"/>
        <end position="228"/>
    </location>
</feature>
<proteinExistence type="predicted"/>
<evidence type="ECO:0000313" key="11">
    <source>
        <dbReference type="Proteomes" id="UP000243494"/>
    </source>
</evidence>
<dbReference type="Gene3D" id="3.40.50.2300">
    <property type="match status" value="1"/>
</dbReference>
<dbReference type="InterPro" id="IPR039420">
    <property type="entry name" value="WalR-like"/>
</dbReference>
<dbReference type="InterPro" id="IPR036388">
    <property type="entry name" value="WH-like_DNA-bd_sf"/>
</dbReference>
<dbReference type="PANTHER" id="PTHR48111:SF73">
    <property type="entry name" value="ALKALINE PHOSPHATASE SYNTHESIS TRANSCRIPTIONAL REGULATORY PROTEIN PHOP"/>
    <property type="match status" value="1"/>
</dbReference>
<evidence type="ECO:0000256" key="4">
    <source>
        <dbReference type="ARBA" id="ARBA00023163"/>
    </source>
</evidence>
<dbReference type="PROSITE" id="PS50110">
    <property type="entry name" value="RESPONSE_REGULATORY"/>
    <property type="match status" value="1"/>
</dbReference>
<dbReference type="GO" id="GO:0000156">
    <property type="term" value="F:phosphorelay response regulator activity"/>
    <property type="evidence" value="ECO:0007669"/>
    <property type="project" value="TreeGrafter"/>
</dbReference>
<dbReference type="Proteomes" id="UP000243494">
    <property type="component" value="Unassembled WGS sequence"/>
</dbReference>
<protein>
    <recommendedName>
        <fullName evidence="1">Stage 0 sporulation protein A homolog</fullName>
    </recommendedName>
</protein>
<keyword evidence="3 7" id="KW-0238">DNA-binding</keyword>
<evidence type="ECO:0000256" key="7">
    <source>
        <dbReference type="PROSITE-ProRule" id="PRU01091"/>
    </source>
</evidence>
<feature type="modified residue" description="4-aspartylphosphate" evidence="6">
    <location>
        <position position="55"/>
    </location>
</feature>
<keyword evidence="4" id="KW-0804">Transcription</keyword>
<dbReference type="SMART" id="SM00862">
    <property type="entry name" value="Trans_reg_C"/>
    <property type="match status" value="1"/>
</dbReference>
<gene>
    <name evidence="10" type="ORF">CHF27_009660</name>
</gene>
<comment type="caution">
    <text evidence="10">The sequence shown here is derived from an EMBL/GenBank/DDBJ whole genome shotgun (WGS) entry which is preliminary data.</text>
</comment>
<evidence type="ECO:0000256" key="6">
    <source>
        <dbReference type="PROSITE-ProRule" id="PRU00169"/>
    </source>
</evidence>
<dbReference type="OrthoDB" id="9803564at2"/>
<feature type="domain" description="Response regulatory" evidence="8">
    <location>
        <begin position="6"/>
        <end position="119"/>
    </location>
</feature>
<dbReference type="PROSITE" id="PS51755">
    <property type="entry name" value="OMPR_PHOB"/>
    <property type="match status" value="1"/>
</dbReference>
<dbReference type="GO" id="GO:0000976">
    <property type="term" value="F:transcription cis-regulatory region binding"/>
    <property type="evidence" value="ECO:0007669"/>
    <property type="project" value="TreeGrafter"/>
</dbReference>
<dbReference type="InterPro" id="IPR011006">
    <property type="entry name" value="CheY-like_superfamily"/>
</dbReference>
<dbReference type="GO" id="GO:0032993">
    <property type="term" value="C:protein-DNA complex"/>
    <property type="evidence" value="ECO:0007669"/>
    <property type="project" value="TreeGrafter"/>
</dbReference>
<dbReference type="GO" id="GO:0005829">
    <property type="term" value="C:cytosol"/>
    <property type="evidence" value="ECO:0007669"/>
    <property type="project" value="TreeGrafter"/>
</dbReference>
<keyword evidence="2" id="KW-0805">Transcription regulation</keyword>
<organism evidence="10 11">
    <name type="scientific">Romboutsia maritimum</name>
    <dbReference type="NCBI Taxonomy" id="2020948"/>
    <lineage>
        <taxon>Bacteria</taxon>
        <taxon>Bacillati</taxon>
        <taxon>Bacillota</taxon>
        <taxon>Clostridia</taxon>
        <taxon>Peptostreptococcales</taxon>
        <taxon>Peptostreptococcaceae</taxon>
        <taxon>Romboutsia</taxon>
    </lineage>
</organism>
<dbReference type="AlphaFoldDB" id="A0A371IRV9"/>
<evidence type="ECO:0000313" key="10">
    <source>
        <dbReference type="EMBL" id="RDY23204.1"/>
    </source>
</evidence>
<keyword evidence="6" id="KW-0597">Phosphoprotein</keyword>
<name>A0A371IRV9_9FIRM</name>
<evidence type="ECO:0000259" key="8">
    <source>
        <dbReference type="PROSITE" id="PS50110"/>
    </source>
</evidence>
<reference evidence="10 11" key="1">
    <citation type="journal article" date="2017" name="Genome Announc.">
        <title>Draft Genome Sequence of Romboutsia maritimum sp. nov. Strain CCRI-22766(T), Isolated from Coastal Estuarine Mud.</title>
        <authorList>
            <person name="Maheux A.F."/>
            <person name="Boudreau D.K."/>
            <person name="Berube E."/>
            <person name="Boissinot M."/>
            <person name="Raymond F."/>
            <person name="Brodeur S."/>
            <person name="Corbeil J."/>
            <person name="Brightwell G."/>
            <person name="Broda D."/>
            <person name="Omar R.F."/>
            <person name="Bergeron M.G."/>
        </authorList>
    </citation>
    <scope>NUCLEOTIDE SEQUENCE [LARGE SCALE GENOMIC DNA]</scope>
    <source>
        <strain evidence="10 11">CCRI-22766</strain>
    </source>
</reference>
<evidence type="ECO:0000256" key="2">
    <source>
        <dbReference type="ARBA" id="ARBA00023015"/>
    </source>
</evidence>
<accession>A0A371IRV9</accession>
<evidence type="ECO:0000256" key="3">
    <source>
        <dbReference type="ARBA" id="ARBA00023125"/>
    </source>
</evidence>
<keyword evidence="11" id="KW-1185">Reference proteome</keyword>
<sequence>MKDNKNILIIEDDITLNKGIMLTLRQSNINIKQAFDLNEGRNILNKEKIDLILLDVNLPDGNGFDFCKEIKEKLHIPIIFLTACDMEIDVVMGLELGADDYITKPFSLMILRARVMAALRRHISNANSSKITIKDLELDFEKMKFSKDNKLINLSKTEQKLLKLLVHNKGQVLTREQLIDRVWSDMNEYVDENALTVTIKRLREKIEDKKSKNKYIKTVYGIGYAFCKGDENE</sequence>
<dbReference type="Pfam" id="PF00486">
    <property type="entry name" value="Trans_reg_C"/>
    <property type="match status" value="1"/>
</dbReference>
<dbReference type="InterPro" id="IPR001789">
    <property type="entry name" value="Sig_transdc_resp-reg_receiver"/>
</dbReference>
<evidence type="ECO:0000259" key="9">
    <source>
        <dbReference type="PROSITE" id="PS51755"/>
    </source>
</evidence>
<dbReference type="CDD" id="cd00383">
    <property type="entry name" value="trans_reg_C"/>
    <property type="match status" value="1"/>
</dbReference>
<dbReference type="InterPro" id="IPR001867">
    <property type="entry name" value="OmpR/PhoB-type_DNA-bd"/>
</dbReference>
<dbReference type="Gene3D" id="6.10.250.690">
    <property type="match status" value="1"/>
</dbReference>
<dbReference type="PANTHER" id="PTHR48111">
    <property type="entry name" value="REGULATOR OF RPOS"/>
    <property type="match status" value="1"/>
</dbReference>
<dbReference type="SMART" id="SM00448">
    <property type="entry name" value="REC"/>
    <property type="match status" value="1"/>
</dbReference>
<dbReference type="SUPFAM" id="SSF52172">
    <property type="entry name" value="CheY-like"/>
    <property type="match status" value="1"/>
</dbReference>
<dbReference type="RefSeq" id="WP_095405470.1">
    <property type="nucleotide sequence ID" value="NZ_NOJZ02000017.1"/>
</dbReference>